<name>A0A3M7RF37_BRAPC</name>
<accession>A0A3M7RF37</accession>
<evidence type="ECO:0000313" key="1">
    <source>
        <dbReference type="EMBL" id="RNA22156.1"/>
    </source>
</evidence>
<evidence type="ECO:0000313" key="2">
    <source>
        <dbReference type="Proteomes" id="UP000276133"/>
    </source>
</evidence>
<organism evidence="1 2">
    <name type="scientific">Brachionus plicatilis</name>
    <name type="common">Marine rotifer</name>
    <name type="synonym">Brachionus muelleri</name>
    <dbReference type="NCBI Taxonomy" id="10195"/>
    <lineage>
        <taxon>Eukaryota</taxon>
        <taxon>Metazoa</taxon>
        <taxon>Spiralia</taxon>
        <taxon>Gnathifera</taxon>
        <taxon>Rotifera</taxon>
        <taxon>Eurotatoria</taxon>
        <taxon>Monogononta</taxon>
        <taxon>Pseudotrocha</taxon>
        <taxon>Ploima</taxon>
        <taxon>Brachionidae</taxon>
        <taxon>Brachionus</taxon>
    </lineage>
</organism>
<dbReference type="AlphaFoldDB" id="A0A3M7RF37"/>
<gene>
    <name evidence="1" type="ORF">BpHYR1_014924</name>
</gene>
<dbReference type="EMBL" id="REGN01003523">
    <property type="protein sequence ID" value="RNA22156.1"/>
    <property type="molecule type" value="Genomic_DNA"/>
</dbReference>
<sequence>MQNYYLMKTLFVVVVVSILNQHRKILKWLHLIDFCLINIYGSYLKLNDRPERMSLSENFYKILQNVDCEKKVVHNKNVASNEVFSNGAEIW</sequence>
<dbReference type="Proteomes" id="UP000276133">
    <property type="component" value="Unassembled WGS sequence"/>
</dbReference>
<comment type="caution">
    <text evidence="1">The sequence shown here is derived from an EMBL/GenBank/DDBJ whole genome shotgun (WGS) entry which is preliminary data.</text>
</comment>
<reference evidence="1 2" key="1">
    <citation type="journal article" date="2018" name="Sci. Rep.">
        <title>Genomic signatures of local adaptation to the degree of environmental predictability in rotifers.</title>
        <authorList>
            <person name="Franch-Gras L."/>
            <person name="Hahn C."/>
            <person name="Garcia-Roger E.M."/>
            <person name="Carmona M.J."/>
            <person name="Serra M."/>
            <person name="Gomez A."/>
        </authorList>
    </citation>
    <scope>NUCLEOTIDE SEQUENCE [LARGE SCALE GENOMIC DNA]</scope>
    <source>
        <strain evidence="1">HYR1</strain>
    </source>
</reference>
<proteinExistence type="predicted"/>
<keyword evidence="2" id="KW-1185">Reference proteome</keyword>
<protein>
    <submittedName>
        <fullName evidence="1">Uncharacterized protein</fullName>
    </submittedName>
</protein>